<protein>
    <recommendedName>
        <fullName evidence="4">Right handed beta helix domain-containing protein</fullName>
    </recommendedName>
</protein>
<feature type="chain" id="PRO_5016143937" description="Right handed beta helix domain-containing protein" evidence="1">
    <location>
        <begin position="18"/>
        <end position="551"/>
    </location>
</feature>
<evidence type="ECO:0000256" key="1">
    <source>
        <dbReference type="SAM" id="SignalP"/>
    </source>
</evidence>
<sequence>MRLILAAALIPAVSADAAIFTVGSPSGPGQPCTHGTIQSAINAANANPGFDTIRLTRSLSYEPEANVVVTSQDLNIVGGFASCSQTDSDGIRTVVSGGLTGTQPVLSITANGSAIVKLRHLEIRRSPTRGIAFSGNGILQVIESTVTLNRGGGITATATGSNAELVLDTGTLVTFNNGSGVALAGPIEMTMIAPQTMIAYNVSGSSGGGLFVGAGAHAYIGSPGYSGLPAIYANEAVSLGGGIYNQGTLKLFATQSSRPVGVVGNTASWGAGIESPGVTCAWDFRIDDNAGWRGPAVHASGAVIMNKDNFAKCTPHPAAVRCTAGASCNSVSGNTSEDPDGAGAIHLDDGYFSADRIRMRDNRARFVVYGRDSDINLTNCLIVDNLADDTLLAAEGDATIGNALTVSGCTLARNAIGAHTLYSTNQLSVAQSIIDQPGRDVRGPASGYAASHLIVADLSGLPIHHTIMQADPLFIAPDAGDYRLRFLSPAVDWAPTDSLTTLDLVGSPRTVDLTHQANDYGPRDLGAFERQHGPWDCGAGDAVFCDSFDFK</sequence>
<evidence type="ECO:0000313" key="3">
    <source>
        <dbReference type="Proteomes" id="UP000249046"/>
    </source>
</evidence>
<proteinExistence type="predicted"/>
<organism evidence="2 3">
    <name type="scientific">Rhodanobacter denitrificans</name>
    <dbReference type="NCBI Taxonomy" id="666685"/>
    <lineage>
        <taxon>Bacteria</taxon>
        <taxon>Pseudomonadati</taxon>
        <taxon>Pseudomonadota</taxon>
        <taxon>Gammaproteobacteria</taxon>
        <taxon>Lysobacterales</taxon>
        <taxon>Rhodanobacteraceae</taxon>
        <taxon>Rhodanobacter</taxon>
    </lineage>
</organism>
<gene>
    <name evidence="2" type="ORF">DI564_13450</name>
</gene>
<comment type="caution">
    <text evidence="2">The sequence shown here is derived from an EMBL/GenBank/DDBJ whole genome shotgun (WGS) entry which is preliminary data.</text>
</comment>
<dbReference type="SUPFAM" id="SSF51126">
    <property type="entry name" value="Pectin lyase-like"/>
    <property type="match status" value="1"/>
</dbReference>
<dbReference type="AlphaFoldDB" id="A0A2W5KA13"/>
<dbReference type="Proteomes" id="UP000249046">
    <property type="component" value="Unassembled WGS sequence"/>
</dbReference>
<accession>A0A2W5KA13</accession>
<name>A0A2W5KA13_9GAMM</name>
<keyword evidence="1" id="KW-0732">Signal</keyword>
<dbReference type="EMBL" id="QFPO01000013">
    <property type="protein sequence ID" value="PZQ12288.1"/>
    <property type="molecule type" value="Genomic_DNA"/>
</dbReference>
<dbReference type="InterPro" id="IPR011050">
    <property type="entry name" value="Pectin_lyase_fold/virulence"/>
</dbReference>
<feature type="signal peptide" evidence="1">
    <location>
        <begin position="1"/>
        <end position="17"/>
    </location>
</feature>
<reference evidence="2 3" key="1">
    <citation type="submission" date="2017-08" db="EMBL/GenBank/DDBJ databases">
        <title>Infants hospitalized years apart are colonized by the same room-sourced microbial strains.</title>
        <authorList>
            <person name="Brooks B."/>
            <person name="Olm M.R."/>
            <person name="Firek B.A."/>
            <person name="Baker R."/>
            <person name="Thomas B.C."/>
            <person name="Morowitz M.J."/>
            <person name="Banfield J.F."/>
        </authorList>
    </citation>
    <scope>NUCLEOTIDE SEQUENCE [LARGE SCALE GENOMIC DNA]</scope>
    <source>
        <strain evidence="2">S2_005_003_R2_42</strain>
    </source>
</reference>
<evidence type="ECO:0008006" key="4">
    <source>
        <dbReference type="Google" id="ProtNLM"/>
    </source>
</evidence>
<evidence type="ECO:0000313" key="2">
    <source>
        <dbReference type="EMBL" id="PZQ12288.1"/>
    </source>
</evidence>